<comment type="cofactor">
    <cofactor evidence="1">
        <name>Mg(2+)</name>
        <dbReference type="ChEBI" id="CHEBI:18420"/>
    </cofactor>
</comment>
<dbReference type="SFLD" id="SFLDG01129">
    <property type="entry name" value="C1.5:_HAD__Beta-PGM__Phosphata"/>
    <property type="match status" value="1"/>
</dbReference>
<dbReference type="AlphaFoldDB" id="A0A0W0Y1H2"/>
<gene>
    <name evidence="5" type="ORF">Lqui_1777</name>
</gene>
<evidence type="ECO:0000256" key="2">
    <source>
        <dbReference type="ARBA" id="ARBA00006171"/>
    </source>
</evidence>
<keyword evidence="5" id="KW-0378">Hydrolase</keyword>
<comment type="caution">
    <text evidence="5">The sequence shown here is derived from an EMBL/GenBank/DDBJ whole genome shotgun (WGS) entry which is preliminary data.</text>
</comment>
<dbReference type="SFLD" id="SFLDG01135">
    <property type="entry name" value="C1.5.6:_HAD__Beta-PGM__Phospha"/>
    <property type="match status" value="1"/>
</dbReference>
<evidence type="ECO:0000313" key="6">
    <source>
        <dbReference type="Proteomes" id="UP000054618"/>
    </source>
</evidence>
<dbReference type="InterPro" id="IPR023214">
    <property type="entry name" value="HAD_sf"/>
</dbReference>
<dbReference type="EMBL" id="LNYS01000008">
    <property type="protein sequence ID" value="KTD50452.1"/>
    <property type="molecule type" value="Genomic_DNA"/>
</dbReference>
<dbReference type="InterPro" id="IPR036412">
    <property type="entry name" value="HAD-like_sf"/>
</dbReference>
<protein>
    <submittedName>
        <fullName evidence="5">HAD-superfamily hydrolase</fullName>
    </submittedName>
</protein>
<name>A0A0W0Y1H2_9GAMM</name>
<dbReference type="OrthoDB" id="9800058at2"/>
<dbReference type="RefSeq" id="WP_058507858.1">
    <property type="nucleotide sequence ID" value="NZ_CAAAIK010000003.1"/>
</dbReference>
<dbReference type="InterPro" id="IPR006439">
    <property type="entry name" value="HAD-SF_hydro_IA"/>
</dbReference>
<evidence type="ECO:0000313" key="5">
    <source>
        <dbReference type="EMBL" id="KTD50452.1"/>
    </source>
</evidence>
<dbReference type="SFLD" id="SFLDS00003">
    <property type="entry name" value="Haloacid_Dehalogenase"/>
    <property type="match status" value="1"/>
</dbReference>
<evidence type="ECO:0000256" key="4">
    <source>
        <dbReference type="ARBA" id="ARBA00022842"/>
    </source>
</evidence>
<dbReference type="SUPFAM" id="SSF56784">
    <property type="entry name" value="HAD-like"/>
    <property type="match status" value="1"/>
</dbReference>
<dbReference type="InterPro" id="IPR041492">
    <property type="entry name" value="HAD_2"/>
</dbReference>
<dbReference type="GO" id="GO:0016787">
    <property type="term" value="F:hydrolase activity"/>
    <property type="evidence" value="ECO:0007669"/>
    <property type="project" value="UniProtKB-KW"/>
</dbReference>
<dbReference type="InterPro" id="IPR023198">
    <property type="entry name" value="PGP-like_dom2"/>
</dbReference>
<keyword evidence="4" id="KW-0460">Magnesium</keyword>
<keyword evidence="6" id="KW-1185">Reference proteome</keyword>
<organism evidence="5 6">
    <name type="scientific">Legionella quinlivanii</name>
    <dbReference type="NCBI Taxonomy" id="45073"/>
    <lineage>
        <taxon>Bacteria</taxon>
        <taxon>Pseudomonadati</taxon>
        <taxon>Pseudomonadota</taxon>
        <taxon>Gammaproteobacteria</taxon>
        <taxon>Legionellales</taxon>
        <taxon>Legionellaceae</taxon>
        <taxon>Legionella</taxon>
    </lineage>
</organism>
<comment type="similarity">
    <text evidence="2">Belongs to the HAD-like hydrolase superfamily. CbbY/CbbZ/Gph/YieH family.</text>
</comment>
<reference evidence="5 6" key="1">
    <citation type="submission" date="2015-11" db="EMBL/GenBank/DDBJ databases">
        <title>Genomic analysis of 38 Legionella species identifies large and diverse effector repertoires.</title>
        <authorList>
            <person name="Burstein D."/>
            <person name="Amaro F."/>
            <person name="Zusman T."/>
            <person name="Lifshitz Z."/>
            <person name="Cohen O."/>
            <person name="Gilbert J.A."/>
            <person name="Pupko T."/>
            <person name="Shuman H.A."/>
            <person name="Segal G."/>
        </authorList>
    </citation>
    <scope>NUCLEOTIDE SEQUENCE [LARGE SCALE GENOMIC DNA]</scope>
    <source>
        <strain evidence="5 6">CDC#1442-AUS-E</strain>
    </source>
</reference>
<dbReference type="GO" id="GO:0046872">
    <property type="term" value="F:metal ion binding"/>
    <property type="evidence" value="ECO:0007669"/>
    <property type="project" value="UniProtKB-KW"/>
</dbReference>
<keyword evidence="3" id="KW-0479">Metal-binding</keyword>
<dbReference type="Gene3D" id="3.40.50.1000">
    <property type="entry name" value="HAD superfamily/HAD-like"/>
    <property type="match status" value="1"/>
</dbReference>
<accession>A0A0W0Y1H2</accession>
<dbReference type="Gene3D" id="1.10.150.240">
    <property type="entry name" value="Putative phosphatase, domain 2"/>
    <property type="match status" value="1"/>
</dbReference>
<dbReference type="Proteomes" id="UP000054618">
    <property type="component" value="Unassembled WGS sequence"/>
</dbReference>
<dbReference type="PATRIC" id="fig|45073.5.peg.1875"/>
<dbReference type="PANTHER" id="PTHR46193">
    <property type="entry name" value="6-PHOSPHOGLUCONATE PHOSPHATASE"/>
    <property type="match status" value="1"/>
</dbReference>
<sequence length="230" mass="25850">MPWTELFKKIDAIIFDFDGVIFDSEFLHYQACCHALKPLGTPLSYEEYVEHYLGFVDKEMFPRLIHNKNHKLSAREIDDLINKKVAAYTQLIQTRNELPLIADFEAFLFNVISRVNQLAICSGSSRAEISAVLSKVSQGKLLQYFHTIVTADDVKTGKPSPEGYLLTASKLNISPDRCLVFEDTPHGIDAAKNAGMHVIGLLTTYKNHHIANADQIATGFKQLLDEARPL</sequence>
<dbReference type="NCBIfam" id="TIGR01509">
    <property type="entry name" value="HAD-SF-IA-v3"/>
    <property type="match status" value="1"/>
</dbReference>
<evidence type="ECO:0000256" key="3">
    <source>
        <dbReference type="ARBA" id="ARBA00022723"/>
    </source>
</evidence>
<dbReference type="InterPro" id="IPR051600">
    <property type="entry name" value="Beta-PGM-like"/>
</dbReference>
<dbReference type="STRING" id="45073.Lqui_1777"/>
<dbReference type="PANTHER" id="PTHR46193:SF21">
    <property type="entry name" value="SLL1138 PROTEIN"/>
    <property type="match status" value="1"/>
</dbReference>
<proteinExistence type="inferred from homology"/>
<evidence type="ECO:0000256" key="1">
    <source>
        <dbReference type="ARBA" id="ARBA00001946"/>
    </source>
</evidence>
<dbReference type="PRINTS" id="PR00413">
    <property type="entry name" value="HADHALOGNASE"/>
</dbReference>
<dbReference type="Pfam" id="PF13419">
    <property type="entry name" value="HAD_2"/>
    <property type="match status" value="1"/>
</dbReference>